<protein>
    <submittedName>
        <fullName evidence="1">16258_t:CDS:1</fullName>
    </submittedName>
</protein>
<accession>A0ACA9R1U6</accession>
<dbReference type="Proteomes" id="UP000789702">
    <property type="component" value="Unassembled WGS sequence"/>
</dbReference>
<gene>
    <name evidence="1" type="ORF">DHETER_LOCUS15975</name>
</gene>
<name>A0ACA9R1U6_9GLOM</name>
<comment type="caution">
    <text evidence="1">The sequence shown here is derived from an EMBL/GenBank/DDBJ whole genome shotgun (WGS) entry which is preliminary data.</text>
</comment>
<feature type="non-terminal residue" evidence="1">
    <location>
        <position position="101"/>
    </location>
</feature>
<proteinExistence type="predicted"/>
<organism evidence="1 2">
    <name type="scientific">Dentiscutata heterogama</name>
    <dbReference type="NCBI Taxonomy" id="1316150"/>
    <lineage>
        <taxon>Eukaryota</taxon>
        <taxon>Fungi</taxon>
        <taxon>Fungi incertae sedis</taxon>
        <taxon>Mucoromycota</taxon>
        <taxon>Glomeromycotina</taxon>
        <taxon>Glomeromycetes</taxon>
        <taxon>Diversisporales</taxon>
        <taxon>Gigasporaceae</taxon>
        <taxon>Dentiscutata</taxon>
    </lineage>
</organism>
<keyword evidence="2" id="KW-1185">Reference proteome</keyword>
<sequence length="101" mass="11321">SDIGQLDVYDTKTNQWTNIRSIPRWQQKMELFPPIIFHSATLLPDNQSILKYGGINQTGGYSGLAVLSLSNYVWTVISPTGRAPSLGHKATLYFDVIIFSF</sequence>
<evidence type="ECO:0000313" key="1">
    <source>
        <dbReference type="EMBL" id="CAG8773468.1"/>
    </source>
</evidence>
<dbReference type="EMBL" id="CAJVPU010058301">
    <property type="protein sequence ID" value="CAG8773468.1"/>
    <property type="molecule type" value="Genomic_DNA"/>
</dbReference>
<evidence type="ECO:0000313" key="2">
    <source>
        <dbReference type="Proteomes" id="UP000789702"/>
    </source>
</evidence>
<feature type="non-terminal residue" evidence="1">
    <location>
        <position position="1"/>
    </location>
</feature>
<reference evidence="1" key="1">
    <citation type="submission" date="2021-06" db="EMBL/GenBank/DDBJ databases">
        <authorList>
            <person name="Kallberg Y."/>
            <person name="Tangrot J."/>
            <person name="Rosling A."/>
        </authorList>
    </citation>
    <scope>NUCLEOTIDE SEQUENCE</scope>
    <source>
        <strain evidence="1">IL203A</strain>
    </source>
</reference>